<evidence type="ECO:0008006" key="3">
    <source>
        <dbReference type="Google" id="ProtNLM"/>
    </source>
</evidence>
<accession>A0ABR1TBA7</accession>
<reference evidence="1 2" key="1">
    <citation type="submission" date="2023-01" db="EMBL/GenBank/DDBJ databases">
        <title>Analysis of 21 Apiospora genomes using comparative genomics revels a genus with tremendous synthesis potential of carbohydrate active enzymes and secondary metabolites.</title>
        <authorList>
            <person name="Sorensen T."/>
        </authorList>
    </citation>
    <scope>NUCLEOTIDE SEQUENCE [LARGE SCALE GENOMIC DNA]</scope>
    <source>
        <strain evidence="1 2">CBS 135458</strain>
    </source>
</reference>
<dbReference type="GeneID" id="92097200"/>
<dbReference type="RefSeq" id="XP_066710285.1">
    <property type="nucleotide sequence ID" value="XM_066864137.1"/>
</dbReference>
<keyword evidence="2" id="KW-1185">Reference proteome</keyword>
<gene>
    <name evidence="1" type="ORF">PG994_012728</name>
</gene>
<evidence type="ECO:0000313" key="2">
    <source>
        <dbReference type="Proteomes" id="UP001480595"/>
    </source>
</evidence>
<proteinExistence type="predicted"/>
<organism evidence="1 2">
    <name type="scientific">Apiospora phragmitis</name>
    <dbReference type="NCBI Taxonomy" id="2905665"/>
    <lineage>
        <taxon>Eukaryota</taxon>
        <taxon>Fungi</taxon>
        <taxon>Dikarya</taxon>
        <taxon>Ascomycota</taxon>
        <taxon>Pezizomycotina</taxon>
        <taxon>Sordariomycetes</taxon>
        <taxon>Xylariomycetidae</taxon>
        <taxon>Amphisphaeriales</taxon>
        <taxon>Apiosporaceae</taxon>
        <taxon>Apiospora</taxon>
    </lineage>
</organism>
<protein>
    <recommendedName>
        <fullName evidence="3">F-box domain-containing protein</fullName>
    </recommendedName>
</protein>
<evidence type="ECO:0000313" key="1">
    <source>
        <dbReference type="EMBL" id="KAK8043890.1"/>
    </source>
</evidence>
<comment type="caution">
    <text evidence="1">The sequence shown here is derived from an EMBL/GenBank/DDBJ whole genome shotgun (WGS) entry which is preliminary data.</text>
</comment>
<name>A0ABR1TBA7_9PEZI</name>
<dbReference type="Proteomes" id="UP001480595">
    <property type="component" value="Unassembled WGS sequence"/>
</dbReference>
<dbReference type="EMBL" id="JAQQWL010000012">
    <property type="protein sequence ID" value="KAK8043890.1"/>
    <property type="molecule type" value="Genomic_DNA"/>
</dbReference>
<sequence>MLCAICGCPVRPPPQRPAEVGVEGLREQQRQRQQEDTQLQWLSKAVMLSDPAEEFETLEQHYRAGKKPGVPELAFARDDEEIQKDKVTVTTTDECILERDGSRIRPNWGAGLDEAGGRHRGSTPYGIVVHEACLDITEMAMRKSRRPVRVRSMRTLWKVLRMRHDTYDNLLMGGEVVGARDTSSLATNIYYLFMEPEPHPGSDWRDPFRTNYGDWLLENPTTTPDLSIVLHDKLHYYVQPVEYNAADPKTEAFRHRFLNLPLELRQHILDLLSSCDDLHLTRTRLLPREAWRNMLLGKRFLPFLHDLDEAAVLRYVQQYGRKRETKIDWEQLVRILSRGAWVAKSKLDYFCNQWDPRQGYYYCGFPASIGLCNRRRIWQVVEEMFVGDLLPYEGSGASVPRYWDEYGERVYPVIRLSG</sequence>